<gene>
    <name evidence="2" type="ORF">SEPCBS57363_002645</name>
</gene>
<dbReference type="EMBL" id="CAWUOM010000036">
    <property type="protein sequence ID" value="CAK7267554.1"/>
    <property type="molecule type" value="Genomic_DNA"/>
</dbReference>
<evidence type="ECO:0000313" key="2">
    <source>
        <dbReference type="EMBL" id="CAK7267554.1"/>
    </source>
</evidence>
<accession>A0ABP0DID2</accession>
<evidence type="ECO:0000313" key="3">
    <source>
        <dbReference type="Proteomes" id="UP001642501"/>
    </source>
</evidence>
<name>A0ABP0DID2_9PEZI</name>
<organism evidence="2 3">
    <name type="scientific">Sporothrix epigloea</name>
    <dbReference type="NCBI Taxonomy" id="1892477"/>
    <lineage>
        <taxon>Eukaryota</taxon>
        <taxon>Fungi</taxon>
        <taxon>Dikarya</taxon>
        <taxon>Ascomycota</taxon>
        <taxon>Pezizomycotina</taxon>
        <taxon>Sordariomycetes</taxon>
        <taxon>Sordariomycetidae</taxon>
        <taxon>Ophiostomatales</taxon>
        <taxon>Ophiostomataceae</taxon>
        <taxon>Sporothrix</taxon>
    </lineage>
</organism>
<reference evidence="2 3" key="1">
    <citation type="submission" date="2024-01" db="EMBL/GenBank/DDBJ databases">
        <authorList>
            <person name="Allen C."/>
            <person name="Tagirdzhanova G."/>
        </authorList>
    </citation>
    <scope>NUCLEOTIDE SEQUENCE [LARGE SCALE GENOMIC DNA]</scope>
    <source>
        <strain evidence="2 3">CBS 573.63</strain>
    </source>
</reference>
<proteinExistence type="predicted"/>
<keyword evidence="3" id="KW-1185">Reference proteome</keyword>
<comment type="caution">
    <text evidence="2">The sequence shown here is derived from an EMBL/GenBank/DDBJ whole genome shotgun (WGS) entry which is preliminary data.</text>
</comment>
<protein>
    <submittedName>
        <fullName evidence="2">Uncharacterized protein</fullName>
    </submittedName>
</protein>
<feature type="region of interest" description="Disordered" evidence="1">
    <location>
        <begin position="108"/>
        <end position="128"/>
    </location>
</feature>
<sequence length="211" mass="22441">MAAISVDDAQRMSDVLDGQASLNASRHAAGQETLAAPAQGDTVAITDKLSKKLIASGIQQLAAPGKANDLLRLCRDVLASLQPISLTKADLAAIVLDARPQCFPDPIDPEPFEPTITNQTKPTAAPDDDEYTIVEGRKRRALKAPRRGRPPKAVQEPRRLTFPQDEATAMDLTTDNNTIEKFFGRSSTITEAIASAGTPDSQCAGVLPPST</sequence>
<dbReference type="Proteomes" id="UP001642501">
    <property type="component" value="Unassembled WGS sequence"/>
</dbReference>
<evidence type="ECO:0000256" key="1">
    <source>
        <dbReference type="SAM" id="MobiDB-lite"/>
    </source>
</evidence>